<protein>
    <submittedName>
        <fullName evidence="1">Uncharacterized protein</fullName>
    </submittedName>
</protein>
<reference evidence="1" key="1">
    <citation type="journal article" date="2016" name="Nat. Genet.">
        <title>A high-quality carrot genome assembly provides new insights into carotenoid accumulation and asterid genome evolution.</title>
        <authorList>
            <person name="Iorizzo M."/>
            <person name="Ellison S."/>
            <person name="Senalik D."/>
            <person name="Zeng P."/>
            <person name="Satapoomin P."/>
            <person name="Huang J."/>
            <person name="Bowman M."/>
            <person name="Iovene M."/>
            <person name="Sanseverino W."/>
            <person name="Cavagnaro P."/>
            <person name="Yildiz M."/>
            <person name="Macko-Podgorni A."/>
            <person name="Moranska E."/>
            <person name="Grzebelus E."/>
            <person name="Grzebelus D."/>
            <person name="Ashrafi H."/>
            <person name="Zheng Z."/>
            <person name="Cheng S."/>
            <person name="Spooner D."/>
            <person name="Van Deynze A."/>
            <person name="Simon P."/>
        </authorList>
    </citation>
    <scope>NUCLEOTIDE SEQUENCE [LARGE SCALE GENOMIC DNA]</scope>
    <source>
        <tissue evidence="1">Leaf</tissue>
    </source>
</reference>
<name>A0A166J3C6_DAUCS</name>
<comment type="caution">
    <text evidence="1">The sequence shown here is derived from an EMBL/GenBank/DDBJ whole genome shotgun (WGS) entry which is preliminary data.</text>
</comment>
<dbReference type="EMBL" id="LNRQ01000001">
    <property type="protein sequence ID" value="KZN11747.1"/>
    <property type="molecule type" value="Genomic_DNA"/>
</dbReference>
<accession>A0A166J3C6</accession>
<proteinExistence type="predicted"/>
<gene>
    <name evidence="1" type="ORF">DCAR_004403</name>
</gene>
<dbReference type="Gramene" id="KZN11747">
    <property type="protein sequence ID" value="KZN11747"/>
    <property type="gene ID" value="DCAR_004403"/>
</dbReference>
<dbReference type="AlphaFoldDB" id="A0A166J3C6"/>
<sequence length="36" mass="3966">MGASGKWVKTIIGLKKPEKDAQPTLCVALKLHLYIN</sequence>
<evidence type="ECO:0000313" key="1">
    <source>
        <dbReference type="EMBL" id="KZN11747.1"/>
    </source>
</evidence>
<organism evidence="1">
    <name type="scientific">Daucus carota subsp. sativus</name>
    <name type="common">Carrot</name>
    <dbReference type="NCBI Taxonomy" id="79200"/>
    <lineage>
        <taxon>Eukaryota</taxon>
        <taxon>Viridiplantae</taxon>
        <taxon>Streptophyta</taxon>
        <taxon>Embryophyta</taxon>
        <taxon>Tracheophyta</taxon>
        <taxon>Spermatophyta</taxon>
        <taxon>Magnoliopsida</taxon>
        <taxon>eudicotyledons</taxon>
        <taxon>Gunneridae</taxon>
        <taxon>Pentapetalae</taxon>
        <taxon>asterids</taxon>
        <taxon>campanulids</taxon>
        <taxon>Apiales</taxon>
        <taxon>Apiaceae</taxon>
        <taxon>Apioideae</taxon>
        <taxon>Scandiceae</taxon>
        <taxon>Daucinae</taxon>
        <taxon>Daucus</taxon>
        <taxon>Daucus sect. Daucus</taxon>
    </lineage>
</organism>